<feature type="transmembrane region" description="Helical" evidence="20">
    <location>
        <begin position="174"/>
        <end position="192"/>
    </location>
</feature>
<feature type="region of interest" description="Disordered" evidence="19">
    <location>
        <begin position="1"/>
        <end position="22"/>
    </location>
</feature>
<name>A0A3L7J5U5_9MICO</name>
<comment type="pathway">
    <text evidence="4">Lipid metabolism.</text>
</comment>
<dbReference type="PANTHER" id="PTHR46382:SF1">
    <property type="entry name" value="PHOSPHATIDATE CYTIDYLYLTRANSFERASE"/>
    <property type="match status" value="1"/>
</dbReference>
<feature type="transmembrane region" description="Helical" evidence="20">
    <location>
        <begin position="262"/>
        <end position="281"/>
    </location>
</feature>
<evidence type="ECO:0000256" key="9">
    <source>
        <dbReference type="ARBA" id="ARBA00022516"/>
    </source>
</evidence>
<accession>A0A3L7J5U5</accession>
<evidence type="ECO:0000256" key="17">
    <source>
        <dbReference type="ARBA" id="ARBA00023264"/>
    </source>
</evidence>
<evidence type="ECO:0000256" key="12">
    <source>
        <dbReference type="ARBA" id="ARBA00022695"/>
    </source>
</evidence>
<keyword evidence="22" id="KW-1185">Reference proteome</keyword>
<dbReference type="GO" id="GO:0005886">
    <property type="term" value="C:plasma membrane"/>
    <property type="evidence" value="ECO:0007669"/>
    <property type="project" value="UniProtKB-SubCell"/>
</dbReference>
<keyword evidence="14" id="KW-0443">Lipid metabolism</keyword>
<comment type="pathway">
    <text evidence="3 18">Phospholipid metabolism; CDP-diacylglycerol biosynthesis; CDP-diacylglycerol from sn-glycerol 3-phosphate: step 3/3.</text>
</comment>
<comment type="caution">
    <text evidence="21">The sequence shown here is derived from an EMBL/GenBank/DDBJ whole genome shotgun (WGS) entry which is preliminary data.</text>
</comment>
<dbReference type="EMBL" id="RCWJ01000001">
    <property type="protein sequence ID" value="RLQ85880.1"/>
    <property type="molecule type" value="Genomic_DNA"/>
</dbReference>
<dbReference type="UniPathway" id="UPA00557">
    <property type="reaction ID" value="UER00614"/>
</dbReference>
<proteinExistence type="inferred from homology"/>
<comment type="similarity">
    <text evidence="5 18">Belongs to the CDS family.</text>
</comment>
<evidence type="ECO:0000313" key="22">
    <source>
        <dbReference type="Proteomes" id="UP000282460"/>
    </source>
</evidence>
<keyword evidence="17" id="KW-1208">Phospholipid metabolism</keyword>
<evidence type="ECO:0000256" key="20">
    <source>
        <dbReference type="SAM" id="Phobius"/>
    </source>
</evidence>
<dbReference type="Pfam" id="PF01148">
    <property type="entry name" value="CTP_transf_1"/>
    <property type="match status" value="1"/>
</dbReference>
<evidence type="ECO:0000256" key="11">
    <source>
        <dbReference type="ARBA" id="ARBA00022692"/>
    </source>
</evidence>
<keyword evidence="8" id="KW-1003">Cell membrane</keyword>
<reference evidence="21 22" key="1">
    <citation type="submission" date="2018-10" db="EMBL/GenBank/DDBJ databases">
        <authorList>
            <person name="Li J."/>
        </authorList>
    </citation>
    <scope>NUCLEOTIDE SEQUENCE [LARGE SCALE GENOMIC DNA]</scope>
    <source>
        <strain evidence="21 22">ZD1-4</strain>
    </source>
</reference>
<dbReference type="EC" id="2.7.7.41" evidence="6 18"/>
<dbReference type="AlphaFoldDB" id="A0A3L7J5U5"/>
<evidence type="ECO:0000256" key="4">
    <source>
        <dbReference type="ARBA" id="ARBA00005189"/>
    </source>
</evidence>
<keyword evidence="13 20" id="KW-1133">Transmembrane helix</keyword>
<organism evidence="21 22">
    <name type="scientific">Mycetocola zhadangensis</name>
    <dbReference type="NCBI Taxonomy" id="1164595"/>
    <lineage>
        <taxon>Bacteria</taxon>
        <taxon>Bacillati</taxon>
        <taxon>Actinomycetota</taxon>
        <taxon>Actinomycetes</taxon>
        <taxon>Micrococcales</taxon>
        <taxon>Microbacteriaceae</taxon>
        <taxon>Mycetocola</taxon>
    </lineage>
</organism>
<dbReference type="OrthoDB" id="9799199at2"/>
<keyword evidence="10 18" id="KW-0808">Transferase</keyword>
<keyword evidence="9" id="KW-0444">Lipid biosynthesis</keyword>
<evidence type="ECO:0000256" key="2">
    <source>
        <dbReference type="ARBA" id="ARBA00004651"/>
    </source>
</evidence>
<feature type="transmembrane region" description="Helical" evidence="20">
    <location>
        <begin position="238"/>
        <end position="256"/>
    </location>
</feature>
<keyword evidence="11 18" id="KW-0812">Transmembrane</keyword>
<dbReference type="GO" id="GO:0004605">
    <property type="term" value="F:phosphatidate cytidylyltransferase activity"/>
    <property type="evidence" value="ECO:0007669"/>
    <property type="project" value="UniProtKB-EC"/>
</dbReference>
<evidence type="ECO:0000256" key="15">
    <source>
        <dbReference type="ARBA" id="ARBA00023136"/>
    </source>
</evidence>
<evidence type="ECO:0000256" key="8">
    <source>
        <dbReference type="ARBA" id="ARBA00022475"/>
    </source>
</evidence>
<dbReference type="Proteomes" id="UP000282460">
    <property type="component" value="Unassembled WGS sequence"/>
</dbReference>
<evidence type="ECO:0000256" key="5">
    <source>
        <dbReference type="ARBA" id="ARBA00010185"/>
    </source>
</evidence>
<feature type="transmembrane region" description="Helical" evidence="20">
    <location>
        <begin position="113"/>
        <end position="130"/>
    </location>
</feature>
<dbReference type="InterPro" id="IPR000374">
    <property type="entry name" value="PC_trans"/>
</dbReference>
<evidence type="ECO:0000256" key="13">
    <source>
        <dbReference type="ARBA" id="ARBA00022989"/>
    </source>
</evidence>
<gene>
    <name evidence="21" type="ORF">D9V28_03215</name>
</gene>
<dbReference type="RefSeq" id="WP_121658242.1">
    <property type="nucleotide sequence ID" value="NZ_BMEK01000001.1"/>
</dbReference>
<evidence type="ECO:0000256" key="18">
    <source>
        <dbReference type="RuleBase" id="RU003938"/>
    </source>
</evidence>
<feature type="transmembrane region" description="Helical" evidence="20">
    <location>
        <begin position="60"/>
        <end position="78"/>
    </location>
</feature>
<sequence length="333" mass="35854">MTEPGDPSGGNGPRPRRMSRDELQAQLRSRRADIERQVRTTRAQIDQVNERIEARAGRNLVMATVFGLLLGVILIASLIFVKAIFVAFCAAVVAFATFELVRALRESGRRIDVIPAVAAGVAIIAGAYFLESNWRWPLLAGAILFVVLWRLIAQFFEKGLRTGGNLGRDLVTAVLVQLYVPFLASFAISLVLQPEGQWWTLAFLILVVAVDIGAYASGLTLGKHPMAPKISPKKTWEGFAGAGVAAVVTGVLLALFMLQTEWWVGVVFGLALLGTATLGDLTESLIKRDMGIKDISSWLPGHGGFLDRIDSMLPSAPVALAVFALFSVGGITA</sequence>
<evidence type="ECO:0000256" key="10">
    <source>
        <dbReference type="ARBA" id="ARBA00022679"/>
    </source>
</evidence>
<dbReference type="PANTHER" id="PTHR46382">
    <property type="entry name" value="PHOSPHATIDATE CYTIDYLYLTRANSFERASE"/>
    <property type="match status" value="1"/>
</dbReference>
<dbReference type="GO" id="GO:0016024">
    <property type="term" value="P:CDP-diacylglycerol biosynthetic process"/>
    <property type="evidence" value="ECO:0007669"/>
    <property type="project" value="UniProtKB-UniPathway"/>
</dbReference>
<evidence type="ECO:0000313" key="21">
    <source>
        <dbReference type="EMBL" id="RLQ85880.1"/>
    </source>
</evidence>
<keyword evidence="12 18" id="KW-0548">Nucleotidyltransferase</keyword>
<evidence type="ECO:0000256" key="7">
    <source>
        <dbReference type="ARBA" id="ARBA00019373"/>
    </source>
</evidence>
<comment type="subcellular location">
    <subcellularLocation>
        <location evidence="2">Cell membrane</location>
        <topology evidence="2">Multi-pass membrane protein</topology>
    </subcellularLocation>
</comment>
<keyword evidence="16" id="KW-0594">Phospholipid biosynthesis</keyword>
<evidence type="ECO:0000256" key="3">
    <source>
        <dbReference type="ARBA" id="ARBA00005119"/>
    </source>
</evidence>
<comment type="catalytic activity">
    <reaction evidence="1 18">
        <text>a 1,2-diacyl-sn-glycero-3-phosphate + CTP + H(+) = a CDP-1,2-diacyl-sn-glycerol + diphosphate</text>
        <dbReference type="Rhea" id="RHEA:16229"/>
        <dbReference type="ChEBI" id="CHEBI:15378"/>
        <dbReference type="ChEBI" id="CHEBI:33019"/>
        <dbReference type="ChEBI" id="CHEBI:37563"/>
        <dbReference type="ChEBI" id="CHEBI:58332"/>
        <dbReference type="ChEBI" id="CHEBI:58608"/>
        <dbReference type="EC" id="2.7.7.41"/>
    </reaction>
</comment>
<evidence type="ECO:0000256" key="14">
    <source>
        <dbReference type="ARBA" id="ARBA00023098"/>
    </source>
</evidence>
<evidence type="ECO:0000256" key="1">
    <source>
        <dbReference type="ARBA" id="ARBA00001698"/>
    </source>
</evidence>
<feature type="transmembrane region" description="Helical" evidence="20">
    <location>
        <begin position="136"/>
        <end position="153"/>
    </location>
</feature>
<keyword evidence="15 20" id="KW-0472">Membrane</keyword>
<evidence type="ECO:0000256" key="16">
    <source>
        <dbReference type="ARBA" id="ARBA00023209"/>
    </source>
</evidence>
<evidence type="ECO:0000256" key="6">
    <source>
        <dbReference type="ARBA" id="ARBA00012487"/>
    </source>
</evidence>
<feature type="transmembrane region" description="Helical" evidence="20">
    <location>
        <begin position="198"/>
        <end position="217"/>
    </location>
</feature>
<dbReference type="PROSITE" id="PS01315">
    <property type="entry name" value="CDS"/>
    <property type="match status" value="1"/>
</dbReference>
<evidence type="ECO:0000256" key="19">
    <source>
        <dbReference type="SAM" id="MobiDB-lite"/>
    </source>
</evidence>
<protein>
    <recommendedName>
        <fullName evidence="7 18">Phosphatidate cytidylyltransferase</fullName>
        <ecNumber evidence="6 18">2.7.7.41</ecNumber>
    </recommendedName>
</protein>